<comment type="caution">
    <text evidence="8">The sequence shown here is derived from an EMBL/GenBank/DDBJ whole genome shotgun (WGS) entry which is preliminary data.</text>
</comment>
<evidence type="ECO:0000313" key="9">
    <source>
        <dbReference type="Proteomes" id="UP000027946"/>
    </source>
</evidence>
<keyword evidence="4 5" id="KW-0648">Protein biosynthesis</keyword>
<feature type="domain" description="Formyl transferase N-terminal" evidence="6">
    <location>
        <begin position="5"/>
        <end position="181"/>
    </location>
</feature>
<feature type="binding site" evidence="5">
    <location>
        <begin position="111"/>
        <end position="114"/>
    </location>
    <ligand>
        <name>(6S)-5,6,7,8-tetrahydrofolate</name>
        <dbReference type="ChEBI" id="CHEBI:57453"/>
    </ligand>
</feature>
<reference evidence="8 9" key="1">
    <citation type="submission" date="2014-03" db="EMBL/GenBank/DDBJ databases">
        <title>Genome sequence of Clostridium litorale W6, DSM 5388.</title>
        <authorList>
            <person name="Poehlein A."/>
            <person name="Jagirdar A."/>
            <person name="Khonsari B."/>
            <person name="Chibani C.M."/>
            <person name="Gutierrez Gutierrez D.A."/>
            <person name="Davydova E."/>
            <person name="Alghaithi H.S."/>
            <person name="Nair K.P."/>
            <person name="Dhamotharan K."/>
            <person name="Chandran L."/>
            <person name="G W."/>
            <person name="Daniel R."/>
        </authorList>
    </citation>
    <scope>NUCLEOTIDE SEQUENCE [LARGE SCALE GENOMIC DNA]</scope>
    <source>
        <strain evidence="8 9">W6</strain>
    </source>
</reference>
<evidence type="ECO:0000256" key="4">
    <source>
        <dbReference type="ARBA" id="ARBA00022917"/>
    </source>
</evidence>
<evidence type="ECO:0000256" key="1">
    <source>
        <dbReference type="ARBA" id="ARBA00010699"/>
    </source>
</evidence>
<evidence type="ECO:0000259" key="6">
    <source>
        <dbReference type="Pfam" id="PF00551"/>
    </source>
</evidence>
<dbReference type="Pfam" id="PF00551">
    <property type="entry name" value="Formyl_trans_N"/>
    <property type="match status" value="1"/>
</dbReference>
<evidence type="ECO:0000256" key="5">
    <source>
        <dbReference type="HAMAP-Rule" id="MF_00182"/>
    </source>
</evidence>
<evidence type="ECO:0000259" key="7">
    <source>
        <dbReference type="Pfam" id="PF02911"/>
    </source>
</evidence>
<evidence type="ECO:0000313" key="8">
    <source>
        <dbReference type="EMBL" id="KDR94029.1"/>
    </source>
</evidence>
<dbReference type="STRING" id="1121324.CLIT_23c03010"/>
<dbReference type="PANTHER" id="PTHR11138:SF5">
    <property type="entry name" value="METHIONYL-TRNA FORMYLTRANSFERASE, MITOCHONDRIAL"/>
    <property type="match status" value="1"/>
</dbReference>
<dbReference type="Pfam" id="PF02911">
    <property type="entry name" value="Formyl_trans_C"/>
    <property type="match status" value="1"/>
</dbReference>
<dbReference type="AlphaFoldDB" id="A0A069RAD2"/>
<dbReference type="PANTHER" id="PTHR11138">
    <property type="entry name" value="METHIONYL-TRNA FORMYLTRANSFERASE"/>
    <property type="match status" value="1"/>
</dbReference>
<dbReference type="CDD" id="cd08646">
    <property type="entry name" value="FMT_core_Met-tRNA-FMT_N"/>
    <property type="match status" value="1"/>
</dbReference>
<evidence type="ECO:0000256" key="3">
    <source>
        <dbReference type="ARBA" id="ARBA00022679"/>
    </source>
</evidence>
<evidence type="ECO:0000256" key="2">
    <source>
        <dbReference type="ARBA" id="ARBA00012261"/>
    </source>
</evidence>
<dbReference type="InterPro" id="IPR044135">
    <property type="entry name" value="Met-tRNA-FMT_C"/>
</dbReference>
<feature type="domain" description="Formyl transferase C-terminal" evidence="7">
    <location>
        <begin position="206"/>
        <end position="303"/>
    </location>
</feature>
<dbReference type="PROSITE" id="PS00373">
    <property type="entry name" value="GART"/>
    <property type="match status" value="1"/>
</dbReference>
<dbReference type="InterPro" id="IPR005794">
    <property type="entry name" value="Fmt"/>
</dbReference>
<sequence length="313" mass="34125">MILKAVFMGTPDFAVPCLKAMLDEGIEVAAVVTQPDKPKGRGKKLAMPPVKELAIENGIQVYQPKRVKDGEFVEILKEINPDIIVVVAFGQILSKEILSIPKYGCINVHGSLLPKYRGAAPVNWAIINGEKKTGITTMYMDEGLDTGDMILKSEVEIGDDETAGELYHRLSSLGAQVLKDTIGAISKGNAPREKQDDSISTYAHMMDKKLGAIDWKKQPHEIVNLVRGTNPWPGAYTGYNGNTMKIWEVAEYDSCTGDSEPGRITSVSDDGIVVSCANGCIIVKEIQMPNKKRMKVSEYLKGNEIEKGVSLGA</sequence>
<dbReference type="EMBL" id="JJMM01000026">
    <property type="protein sequence ID" value="KDR94029.1"/>
    <property type="molecule type" value="Genomic_DNA"/>
</dbReference>
<dbReference type="SUPFAM" id="SSF53328">
    <property type="entry name" value="Formyltransferase"/>
    <property type="match status" value="1"/>
</dbReference>
<dbReference type="InterPro" id="IPR011034">
    <property type="entry name" value="Formyl_transferase-like_C_sf"/>
</dbReference>
<dbReference type="NCBIfam" id="TIGR00460">
    <property type="entry name" value="fmt"/>
    <property type="match status" value="1"/>
</dbReference>
<keyword evidence="3 5" id="KW-0808">Transferase</keyword>
<comment type="similarity">
    <text evidence="1 5">Belongs to the Fmt family.</text>
</comment>
<organism evidence="8 9">
    <name type="scientific">Peptoclostridium litorale DSM 5388</name>
    <dbReference type="NCBI Taxonomy" id="1121324"/>
    <lineage>
        <taxon>Bacteria</taxon>
        <taxon>Bacillati</taxon>
        <taxon>Bacillota</taxon>
        <taxon>Clostridia</taxon>
        <taxon>Peptostreptococcales</taxon>
        <taxon>Peptoclostridiaceae</taxon>
        <taxon>Peptoclostridium</taxon>
    </lineage>
</organism>
<dbReference type="InterPro" id="IPR001555">
    <property type="entry name" value="GART_AS"/>
</dbReference>
<proteinExistence type="inferred from homology"/>
<dbReference type="GO" id="GO:0005829">
    <property type="term" value="C:cytosol"/>
    <property type="evidence" value="ECO:0007669"/>
    <property type="project" value="TreeGrafter"/>
</dbReference>
<gene>
    <name evidence="5 8" type="primary">fmt</name>
    <name evidence="8" type="ORF">CLIT_23c03010</name>
</gene>
<dbReference type="HAMAP" id="MF_00182">
    <property type="entry name" value="Formyl_trans"/>
    <property type="match status" value="1"/>
</dbReference>
<dbReference type="Proteomes" id="UP000027946">
    <property type="component" value="Unassembled WGS sequence"/>
</dbReference>
<dbReference type="GO" id="GO:0004479">
    <property type="term" value="F:methionyl-tRNA formyltransferase activity"/>
    <property type="evidence" value="ECO:0007669"/>
    <property type="project" value="UniProtKB-UniRule"/>
</dbReference>
<dbReference type="eggNOG" id="COG0223">
    <property type="taxonomic scope" value="Bacteria"/>
</dbReference>
<accession>A0A069RAD2</accession>
<dbReference type="EC" id="2.1.2.9" evidence="2 5"/>
<protein>
    <recommendedName>
        <fullName evidence="2 5">Methionyl-tRNA formyltransferase</fullName>
        <ecNumber evidence="2 5">2.1.2.9</ecNumber>
    </recommendedName>
</protein>
<dbReference type="CDD" id="cd08704">
    <property type="entry name" value="Met_tRNA_FMT_C"/>
    <property type="match status" value="1"/>
</dbReference>
<dbReference type="FunFam" id="3.40.50.12230:FF:000001">
    <property type="entry name" value="Methionyl-tRNA formyltransferase"/>
    <property type="match status" value="1"/>
</dbReference>
<comment type="function">
    <text evidence="5">Attaches a formyl group to the free amino group of methionyl-tRNA(fMet). The formyl group appears to play a dual role in the initiator identity of N-formylmethionyl-tRNA by promoting its recognition by IF2 and preventing the misappropriation of this tRNA by the elongation apparatus.</text>
</comment>
<dbReference type="InterPro" id="IPR005793">
    <property type="entry name" value="Formyl_trans_C"/>
</dbReference>
<dbReference type="InterPro" id="IPR041711">
    <property type="entry name" value="Met-tRNA-FMT_N"/>
</dbReference>
<name>A0A069RAD2_PEPLI</name>
<comment type="catalytic activity">
    <reaction evidence="5">
        <text>L-methionyl-tRNA(fMet) + (6R)-10-formyltetrahydrofolate = N-formyl-L-methionyl-tRNA(fMet) + (6S)-5,6,7,8-tetrahydrofolate + H(+)</text>
        <dbReference type="Rhea" id="RHEA:24380"/>
        <dbReference type="Rhea" id="RHEA-COMP:9952"/>
        <dbReference type="Rhea" id="RHEA-COMP:9953"/>
        <dbReference type="ChEBI" id="CHEBI:15378"/>
        <dbReference type="ChEBI" id="CHEBI:57453"/>
        <dbReference type="ChEBI" id="CHEBI:78530"/>
        <dbReference type="ChEBI" id="CHEBI:78844"/>
        <dbReference type="ChEBI" id="CHEBI:195366"/>
        <dbReference type="EC" id="2.1.2.9"/>
    </reaction>
</comment>
<dbReference type="SUPFAM" id="SSF50486">
    <property type="entry name" value="FMT C-terminal domain-like"/>
    <property type="match status" value="1"/>
</dbReference>
<dbReference type="InterPro" id="IPR036477">
    <property type="entry name" value="Formyl_transf_N_sf"/>
</dbReference>
<keyword evidence="9" id="KW-1185">Reference proteome</keyword>
<dbReference type="InterPro" id="IPR002376">
    <property type="entry name" value="Formyl_transf_N"/>
</dbReference>
<dbReference type="Gene3D" id="3.40.50.12230">
    <property type="match status" value="1"/>
</dbReference>